<dbReference type="PATRIC" id="fig|1365251.3.peg.4914"/>
<gene>
    <name evidence="3" type="ORF">N476_04740</name>
</gene>
<evidence type="ECO:0000313" key="3">
    <source>
        <dbReference type="EMBL" id="KZN45325.1"/>
    </source>
</evidence>
<proteinExistence type="predicted"/>
<dbReference type="EMBL" id="AUXZ01000130">
    <property type="protein sequence ID" value="KZN45325.1"/>
    <property type="molecule type" value="Genomic_DNA"/>
</dbReference>
<dbReference type="InterPro" id="IPR018146">
    <property type="entry name" value="Glyoxalase_1_CS"/>
</dbReference>
<dbReference type="PROSITE" id="PS51819">
    <property type="entry name" value="VOC"/>
    <property type="match status" value="1"/>
</dbReference>
<dbReference type="Pfam" id="PF00903">
    <property type="entry name" value="Glyoxalase"/>
    <property type="match status" value="1"/>
</dbReference>
<dbReference type="InterPro" id="IPR029068">
    <property type="entry name" value="Glyas_Bleomycin-R_OHBP_Dase"/>
</dbReference>
<comment type="caution">
    <text evidence="3">The sequence shown here is derived from an EMBL/GenBank/DDBJ whole genome shotgun (WGS) entry which is preliminary data.</text>
</comment>
<dbReference type="GO" id="GO:0046872">
    <property type="term" value="F:metal ion binding"/>
    <property type="evidence" value="ECO:0007669"/>
    <property type="project" value="UniProtKB-KW"/>
</dbReference>
<organism evidence="3 4">
    <name type="scientific">Pseudoalteromonas luteoviolacea H33</name>
    <dbReference type="NCBI Taxonomy" id="1365251"/>
    <lineage>
        <taxon>Bacteria</taxon>
        <taxon>Pseudomonadati</taxon>
        <taxon>Pseudomonadota</taxon>
        <taxon>Gammaproteobacteria</taxon>
        <taxon>Alteromonadales</taxon>
        <taxon>Pseudoalteromonadaceae</taxon>
        <taxon>Pseudoalteromonas</taxon>
    </lineage>
</organism>
<sequence length="135" mass="15623">MALNSPTEKTINMNLNQVTLPVTNMPKAVSFYQLLGFTLIVDTPHYARFECPKGTSSFSLSLEDEKFNNGAVIYFEHPELEQWVAELVDKGVEFKQLPTMERYLWKEAILLDPSNNKIKLYWAGENRLNPPWRIT</sequence>
<name>A0A167AFD1_9GAMM</name>
<accession>A0A167AFD1</accession>
<dbReference type="InterPro" id="IPR037523">
    <property type="entry name" value="VOC_core"/>
</dbReference>
<reference evidence="3 4" key="1">
    <citation type="submission" date="2013-07" db="EMBL/GenBank/DDBJ databases">
        <title>Comparative Genomic and Metabolomic Analysis of Twelve Strains of Pseudoalteromonas luteoviolacea.</title>
        <authorList>
            <person name="Vynne N.G."/>
            <person name="Mansson M."/>
            <person name="Gram L."/>
        </authorList>
    </citation>
    <scope>NUCLEOTIDE SEQUENCE [LARGE SCALE GENOMIC DNA]</scope>
    <source>
        <strain evidence="3 4">H33</strain>
    </source>
</reference>
<dbReference type="SUPFAM" id="SSF54593">
    <property type="entry name" value="Glyoxalase/Bleomycin resistance protein/Dihydroxybiphenyl dioxygenase"/>
    <property type="match status" value="1"/>
</dbReference>
<protein>
    <recommendedName>
        <fullName evidence="2">VOC domain-containing protein</fullName>
    </recommendedName>
</protein>
<dbReference type="AlphaFoldDB" id="A0A167AFD1"/>
<keyword evidence="1" id="KW-0479">Metal-binding</keyword>
<dbReference type="Gene3D" id="3.10.180.10">
    <property type="entry name" value="2,3-Dihydroxybiphenyl 1,2-Dioxygenase, domain 1"/>
    <property type="match status" value="1"/>
</dbReference>
<dbReference type="Proteomes" id="UP000076503">
    <property type="component" value="Unassembled WGS sequence"/>
</dbReference>
<dbReference type="InterPro" id="IPR004360">
    <property type="entry name" value="Glyas_Fos-R_dOase_dom"/>
</dbReference>
<dbReference type="GO" id="GO:0004462">
    <property type="term" value="F:lactoylglutathione lyase activity"/>
    <property type="evidence" value="ECO:0007669"/>
    <property type="project" value="InterPro"/>
</dbReference>
<evidence type="ECO:0000259" key="2">
    <source>
        <dbReference type="PROSITE" id="PS51819"/>
    </source>
</evidence>
<dbReference type="PROSITE" id="PS00934">
    <property type="entry name" value="GLYOXALASE_I_1"/>
    <property type="match status" value="1"/>
</dbReference>
<feature type="domain" description="VOC" evidence="2">
    <location>
        <begin position="14"/>
        <end position="123"/>
    </location>
</feature>
<evidence type="ECO:0000313" key="4">
    <source>
        <dbReference type="Proteomes" id="UP000076503"/>
    </source>
</evidence>
<evidence type="ECO:0000256" key="1">
    <source>
        <dbReference type="ARBA" id="ARBA00022723"/>
    </source>
</evidence>